<evidence type="ECO:0000313" key="9">
    <source>
        <dbReference type="EMBL" id="PZP32925.1"/>
    </source>
</evidence>
<feature type="transmembrane region" description="Helical" evidence="4">
    <location>
        <begin position="752"/>
        <end position="772"/>
    </location>
</feature>
<sequence>MRILSFICAVVVVLGLLPSPARAAPALQPLTHLHHTAWTAQDGVPGQVVALAQTPDGYLWLGTPNGLFRFDGVRFERFDAIAGESLPAKSVLTLMATPDGGLWVGFMTGGTAFVRDGRVLRTDAAQGLFDMSTRRFARQRDGTLWVVTGRALLKLVDERWVPVSTESGYVATGRVGSMDLVVDPADNLWVASTQGVYVQAAGQARFQPVAVRDLNFSALAVDPQGRVWASDTDHGRGIVRLPRPGVAGDRADDWHAAPNSLFAPAFDAQGRLWYGDSEGLVRAPVPGEAGAPERLTPDQRLSGDFVMNLLHDRDGSVWVGTNGGLDRLRPARVARVDFPRKASQVVMLGGRDGTVWLAARQQGLLRGAERAQPVATGLHESVTAMMEGADGQLWLGTSDGVWRGRPGGRFEHLLPPAERGPWRGEVRAMVQQRSGAVWIASNNFSLFRVDAGRWTYLASRNGYPPGPPSCLAVDGRDRVWLGYSDGVLLRVDENGQLTRWTAAQGQTVGGVKALRVVGDHVWVGGENGLLRVDEQGLRVIRARAPGRLEGLSGVVETADGDVWVNGAAGIAHVPAAELRRALAGADPRVEAELFDTLDGLPGRAEQMDTSATALQGPDGRLWFSLTNGVVTVDPARLTRNTRPPWTAVQRLSAGGRDYPGQAALQLPAGTRDLQLDYTATALAMPERVEFRYRLVGLDADWQAAGTRRRAYYTNLAPGRYEFQVLASNEDGVWATVPGTRAFEILPTPTQTVWFRALCVLAVLAALWGAYALRARHVRGRFRDRLQVRMRERERIARDLHDTLLQGFYGLMLRFQAVAAGMPAASASRAELEAVLTHADEILLESRDRVTGLRELPRPESLVQTLLSFGQGLAQGQATEFLLSEQGAPRLLQPWLHEEVCFIAREALCNAFRHARATRVGLCLQYGDEAFRLSVWDDGQGLPKQVLAEGARPGHWGLAGMRERAERIDARLLIERREGGGTQVLLEIAARRAYAPAA</sequence>
<keyword evidence="4" id="KW-1133">Transmembrane helix</keyword>
<dbReference type="InterPro" id="IPR015943">
    <property type="entry name" value="WD40/YVTN_repeat-like_dom_sf"/>
</dbReference>
<name>A0A2W5DM22_9BURK</name>
<evidence type="ECO:0000259" key="7">
    <source>
        <dbReference type="Pfam" id="PF07495"/>
    </source>
</evidence>
<evidence type="ECO:0000259" key="6">
    <source>
        <dbReference type="Pfam" id="PF02518"/>
    </source>
</evidence>
<dbReference type="InterPro" id="IPR011123">
    <property type="entry name" value="Y_Y_Y"/>
</dbReference>
<evidence type="ECO:0000256" key="1">
    <source>
        <dbReference type="ARBA" id="ARBA00022679"/>
    </source>
</evidence>
<dbReference type="InterPro" id="IPR036890">
    <property type="entry name" value="HATPase_C_sf"/>
</dbReference>
<feature type="domain" description="Histidine kinase/HSP90-like ATPase" evidence="6">
    <location>
        <begin position="902"/>
        <end position="987"/>
    </location>
</feature>
<dbReference type="CDD" id="cd16917">
    <property type="entry name" value="HATPase_UhpB-NarQ-NarX-like"/>
    <property type="match status" value="1"/>
</dbReference>
<dbReference type="PANTHER" id="PTHR24421">
    <property type="entry name" value="NITRATE/NITRITE SENSOR PROTEIN NARX-RELATED"/>
    <property type="match status" value="1"/>
</dbReference>
<dbReference type="InterPro" id="IPR013783">
    <property type="entry name" value="Ig-like_fold"/>
</dbReference>
<dbReference type="SUPFAM" id="SSF55874">
    <property type="entry name" value="ATPase domain of HSP90 chaperone/DNA topoisomerase II/histidine kinase"/>
    <property type="match status" value="1"/>
</dbReference>
<dbReference type="SUPFAM" id="SSF63829">
    <property type="entry name" value="Calcium-dependent phosphotriesterase"/>
    <property type="match status" value="3"/>
</dbReference>
<gene>
    <name evidence="9" type="ORF">DI603_09630</name>
</gene>
<dbReference type="PANTHER" id="PTHR24421:SF62">
    <property type="entry name" value="SENSORY TRANSDUCTION HISTIDINE KINASE"/>
    <property type="match status" value="1"/>
</dbReference>
<dbReference type="GO" id="GO:0046983">
    <property type="term" value="F:protein dimerization activity"/>
    <property type="evidence" value="ECO:0007669"/>
    <property type="project" value="InterPro"/>
</dbReference>
<dbReference type="InterPro" id="IPR003594">
    <property type="entry name" value="HATPase_dom"/>
</dbReference>
<evidence type="ECO:0000256" key="4">
    <source>
        <dbReference type="SAM" id="Phobius"/>
    </source>
</evidence>
<evidence type="ECO:0008006" key="11">
    <source>
        <dbReference type="Google" id="ProtNLM"/>
    </source>
</evidence>
<keyword evidence="3" id="KW-0902">Two-component regulatory system</keyword>
<evidence type="ECO:0000313" key="10">
    <source>
        <dbReference type="Proteomes" id="UP000249633"/>
    </source>
</evidence>
<reference evidence="9 10" key="1">
    <citation type="submission" date="2017-08" db="EMBL/GenBank/DDBJ databases">
        <title>Infants hospitalized years apart are colonized by the same room-sourced microbial strains.</title>
        <authorList>
            <person name="Brooks B."/>
            <person name="Olm M.R."/>
            <person name="Firek B.A."/>
            <person name="Baker R."/>
            <person name="Thomas B.C."/>
            <person name="Morowitz M.J."/>
            <person name="Banfield J.F."/>
        </authorList>
    </citation>
    <scope>NUCLEOTIDE SEQUENCE [LARGE SCALE GENOMIC DNA]</scope>
    <source>
        <strain evidence="9">S2_012_000_R2_81</strain>
    </source>
</reference>
<dbReference type="Pfam" id="PF07730">
    <property type="entry name" value="HisKA_3"/>
    <property type="match status" value="1"/>
</dbReference>
<dbReference type="GO" id="GO:0000155">
    <property type="term" value="F:phosphorelay sensor kinase activity"/>
    <property type="evidence" value="ECO:0007669"/>
    <property type="project" value="InterPro"/>
</dbReference>
<keyword evidence="4" id="KW-0472">Membrane</keyword>
<dbReference type="Gene3D" id="2.60.40.10">
    <property type="entry name" value="Immunoglobulins"/>
    <property type="match status" value="1"/>
</dbReference>
<dbReference type="Gene3D" id="2.130.10.10">
    <property type="entry name" value="YVTN repeat-like/Quinoprotein amine dehydrogenase"/>
    <property type="match status" value="2"/>
</dbReference>
<evidence type="ECO:0000259" key="8">
    <source>
        <dbReference type="Pfam" id="PF07730"/>
    </source>
</evidence>
<feature type="signal peptide" evidence="5">
    <location>
        <begin position="1"/>
        <end position="23"/>
    </location>
</feature>
<protein>
    <recommendedName>
        <fullName evidence="11">Histidine kinase/HSP90-like ATPase domain-containing protein</fullName>
    </recommendedName>
</protein>
<dbReference type="Gene3D" id="3.30.565.10">
    <property type="entry name" value="Histidine kinase-like ATPase, C-terminal domain"/>
    <property type="match status" value="1"/>
</dbReference>
<dbReference type="GO" id="GO:0016020">
    <property type="term" value="C:membrane"/>
    <property type="evidence" value="ECO:0007669"/>
    <property type="project" value="InterPro"/>
</dbReference>
<keyword evidence="2" id="KW-0418">Kinase</keyword>
<keyword evidence="1" id="KW-0808">Transferase</keyword>
<feature type="domain" description="Signal transduction histidine kinase subgroup 3 dimerisation and phosphoacceptor" evidence="8">
    <location>
        <begin position="791"/>
        <end position="854"/>
    </location>
</feature>
<dbReference type="InterPro" id="IPR011110">
    <property type="entry name" value="Reg_prop"/>
</dbReference>
<feature type="domain" description="Two component regulator three Y" evidence="7">
    <location>
        <begin position="684"/>
        <end position="737"/>
    </location>
</feature>
<comment type="caution">
    <text evidence="9">The sequence shown here is derived from an EMBL/GenBank/DDBJ whole genome shotgun (WGS) entry which is preliminary data.</text>
</comment>
<feature type="chain" id="PRO_5016097778" description="Histidine kinase/HSP90-like ATPase domain-containing protein" evidence="5">
    <location>
        <begin position="24"/>
        <end position="997"/>
    </location>
</feature>
<keyword evidence="4" id="KW-0812">Transmembrane</keyword>
<dbReference type="EMBL" id="QFOD01000007">
    <property type="protein sequence ID" value="PZP32925.1"/>
    <property type="molecule type" value="Genomic_DNA"/>
</dbReference>
<evidence type="ECO:0000256" key="2">
    <source>
        <dbReference type="ARBA" id="ARBA00022777"/>
    </source>
</evidence>
<accession>A0A2W5DM22</accession>
<dbReference type="Pfam" id="PF07495">
    <property type="entry name" value="Y_Y_Y"/>
    <property type="match status" value="1"/>
</dbReference>
<organism evidence="9 10">
    <name type="scientific">Roseateles depolymerans</name>
    <dbReference type="NCBI Taxonomy" id="76731"/>
    <lineage>
        <taxon>Bacteria</taxon>
        <taxon>Pseudomonadati</taxon>
        <taxon>Pseudomonadota</taxon>
        <taxon>Betaproteobacteria</taxon>
        <taxon>Burkholderiales</taxon>
        <taxon>Sphaerotilaceae</taxon>
        <taxon>Roseateles</taxon>
    </lineage>
</organism>
<dbReference type="Pfam" id="PF07494">
    <property type="entry name" value="Reg_prop"/>
    <property type="match status" value="2"/>
</dbReference>
<evidence type="ECO:0000256" key="3">
    <source>
        <dbReference type="ARBA" id="ARBA00023012"/>
    </source>
</evidence>
<dbReference type="InterPro" id="IPR011712">
    <property type="entry name" value="Sig_transdc_His_kin_sub3_dim/P"/>
</dbReference>
<proteinExistence type="predicted"/>
<dbReference type="Pfam" id="PF02518">
    <property type="entry name" value="HATPase_c"/>
    <property type="match status" value="1"/>
</dbReference>
<evidence type="ECO:0000256" key="5">
    <source>
        <dbReference type="SAM" id="SignalP"/>
    </source>
</evidence>
<dbReference type="InterPro" id="IPR050482">
    <property type="entry name" value="Sensor_HK_TwoCompSys"/>
</dbReference>
<dbReference type="Proteomes" id="UP000249633">
    <property type="component" value="Unassembled WGS sequence"/>
</dbReference>
<keyword evidence="5" id="KW-0732">Signal</keyword>
<dbReference type="AlphaFoldDB" id="A0A2W5DM22"/>
<dbReference type="Gene3D" id="1.20.5.1930">
    <property type="match status" value="1"/>
</dbReference>